<dbReference type="PANTHER" id="PTHR43685:SF2">
    <property type="entry name" value="GLYCOSYLTRANSFERASE 2-LIKE DOMAIN-CONTAINING PROTEIN"/>
    <property type="match status" value="1"/>
</dbReference>
<dbReference type="InterPro" id="IPR050834">
    <property type="entry name" value="Glycosyltransf_2"/>
</dbReference>
<proteinExistence type="predicted"/>
<dbReference type="EMBL" id="CP050124">
    <property type="protein sequence ID" value="QIP39725.1"/>
    <property type="molecule type" value="Genomic_DNA"/>
</dbReference>
<dbReference type="SUPFAM" id="SSF53448">
    <property type="entry name" value="Nucleotide-diphospho-sugar transferases"/>
    <property type="match status" value="1"/>
</dbReference>
<dbReference type="CDD" id="cd00761">
    <property type="entry name" value="Glyco_tranf_GTA_type"/>
    <property type="match status" value="1"/>
</dbReference>
<dbReference type="Pfam" id="PF00535">
    <property type="entry name" value="Glycos_transf_2"/>
    <property type="match status" value="1"/>
</dbReference>
<dbReference type="EMBL" id="CP050126">
    <property type="protein sequence ID" value="QIP43986.1"/>
    <property type="molecule type" value="Genomic_DNA"/>
</dbReference>
<dbReference type="AlphaFoldDB" id="A0A6G9CRQ1"/>
<dbReference type="RefSeq" id="WP_166502112.1">
    <property type="nucleotide sequence ID" value="NZ_CP050124.1"/>
</dbReference>
<sequence>MPPRLVSVVIPTFDAVDTIGEQLQALATQDYVAPFEVVVSDNNSTDGLRDFIDTHPLAGALTLRWVSASQTQGPSHARNVGVEHAHGDFIAFCDADDRVHASWLTQLLMAAEGADLVSGGIETASINAPEVSAWRELKPQADPYSFDSYLPHVMGCNFGVWKSSYQSVGGCDETMCVGEDVDVSWRMQQAGMTFVYEPKALVAYRLRSGLSTMWRQTVSFGVANVDLYSRHRRFGFKRSSFRAVAIELAGLLLLNPLVPQRLTNLPRGKWVAHAGLLVGRIKGSIALRTFYL</sequence>
<evidence type="ECO:0000313" key="3">
    <source>
        <dbReference type="EMBL" id="QIP43986.1"/>
    </source>
</evidence>
<geneLocation type="plasmid" evidence="3 4">
    <name>plas2</name>
</geneLocation>
<keyword evidence="3" id="KW-0614">Plasmid</keyword>
<protein>
    <submittedName>
        <fullName evidence="2">Putative glycosyltransferase</fullName>
    </submittedName>
</protein>
<evidence type="ECO:0000313" key="2">
    <source>
        <dbReference type="EMBL" id="QIP39725.1"/>
    </source>
</evidence>
<dbReference type="Proteomes" id="UP000502345">
    <property type="component" value="Plasmid plas2"/>
</dbReference>
<dbReference type="Gene3D" id="3.90.550.10">
    <property type="entry name" value="Spore Coat Polysaccharide Biosynthesis Protein SpsA, Chain A"/>
    <property type="match status" value="1"/>
</dbReference>
<name>A0A6G9CRQ1_RHOER</name>
<evidence type="ECO:0000313" key="4">
    <source>
        <dbReference type="Proteomes" id="UP000502345"/>
    </source>
</evidence>
<dbReference type="InterPro" id="IPR001173">
    <property type="entry name" value="Glyco_trans_2-like"/>
</dbReference>
<dbReference type="Proteomes" id="UP000502345">
    <property type="component" value="Chromosome"/>
</dbReference>
<accession>A0A6G9CRQ1</accession>
<evidence type="ECO:0000259" key="1">
    <source>
        <dbReference type="Pfam" id="PF00535"/>
    </source>
</evidence>
<dbReference type="GO" id="GO:0016740">
    <property type="term" value="F:transferase activity"/>
    <property type="evidence" value="ECO:0007669"/>
    <property type="project" value="UniProtKB-KW"/>
</dbReference>
<gene>
    <name evidence="2" type="ORF">G9444_2481</name>
    <name evidence="3" type="ORF">G9444_6743</name>
</gene>
<reference evidence="2 4" key="1">
    <citation type="submission" date="2020-03" db="EMBL/GenBank/DDBJ databases">
        <title>Screen low temperature-resistant strains for efficient degradation of petroleum hydrocarbons under the low temperature.</title>
        <authorList>
            <person name="Wang Y."/>
            <person name="Chen J."/>
        </authorList>
    </citation>
    <scope>NUCLEOTIDE SEQUENCE [LARGE SCALE GENOMIC DNA]</scope>
    <source>
        <strain evidence="2 4">KB1</strain>
        <plasmid evidence="3 4">plas2</plasmid>
    </source>
</reference>
<organism evidence="2 4">
    <name type="scientific">Rhodococcus erythropolis</name>
    <name type="common">Arthrobacter picolinophilus</name>
    <dbReference type="NCBI Taxonomy" id="1833"/>
    <lineage>
        <taxon>Bacteria</taxon>
        <taxon>Bacillati</taxon>
        <taxon>Actinomycetota</taxon>
        <taxon>Actinomycetes</taxon>
        <taxon>Mycobacteriales</taxon>
        <taxon>Nocardiaceae</taxon>
        <taxon>Rhodococcus</taxon>
        <taxon>Rhodococcus erythropolis group</taxon>
    </lineage>
</organism>
<dbReference type="PANTHER" id="PTHR43685">
    <property type="entry name" value="GLYCOSYLTRANSFERASE"/>
    <property type="match status" value="1"/>
</dbReference>
<feature type="domain" description="Glycosyltransferase 2-like" evidence="1">
    <location>
        <begin position="7"/>
        <end position="165"/>
    </location>
</feature>
<dbReference type="InterPro" id="IPR029044">
    <property type="entry name" value="Nucleotide-diphossugar_trans"/>
</dbReference>
<keyword evidence="2" id="KW-0808">Transferase</keyword>